<dbReference type="NCBIfam" id="NF007277">
    <property type="entry name" value="PRK09736.1"/>
    <property type="match status" value="1"/>
</dbReference>
<comment type="caution">
    <text evidence="1">The sequence shown here is derived from an EMBL/GenBank/DDBJ whole genome shotgun (WGS) entry which is preliminary data.</text>
</comment>
<keyword evidence="1" id="KW-0255">Endonuclease</keyword>
<evidence type="ECO:0000313" key="2">
    <source>
        <dbReference type="Proteomes" id="UP000050863"/>
    </source>
</evidence>
<dbReference type="Proteomes" id="UP000050863">
    <property type="component" value="Unassembled WGS sequence"/>
</dbReference>
<dbReference type="GO" id="GO:0004519">
    <property type="term" value="F:endonuclease activity"/>
    <property type="evidence" value="ECO:0007669"/>
    <property type="project" value="UniProtKB-KW"/>
</dbReference>
<keyword evidence="1" id="KW-0378">Hydrolase</keyword>
<dbReference type="STRING" id="280332.CQ12_29050"/>
<dbReference type="AlphaFoldDB" id="A0A0R3MFG8"/>
<sequence length="369" mass="42129">MWRSEYGIPVRNLWVLLAYASDLAVFLDRVDVGLDDAAELPDVLARLLIEAVERRLQRNLSRGYESRQAIISRVRGRIDWLETLTGMQLERGRIACRFEEQTFDTPRNRYVRAALVAMAAGVRNKKVGSDCRRLAKRLHLLGVGTIRPTRRELSRDQIASHQSDDRLMVSVARIALDLVLPNEASGSVASSRLSRDEALLRSIFEKAVAGFYKHEFHGRDGWKVHPQSWMDWDVISSSTGAHALLPRMKPDLKLDKGIERRIVMDTKFTNVLTPRMHGGDSFKSEHIYQLYAYLRSQADRKTDPLSRIAEGILLYPSVDRDLDEFVIVQGQKIRFATVDLMQPATALLNRLRSLLETPLEQATKREPED</sequence>
<dbReference type="GO" id="GO:0009307">
    <property type="term" value="P:DNA restriction-modification system"/>
    <property type="evidence" value="ECO:0007669"/>
    <property type="project" value="InterPro"/>
</dbReference>
<dbReference type="PANTHER" id="PTHR38733:SF1">
    <property type="entry name" value="TYPE IV METHYL-DIRECTED RESTRICTION ENZYME ECOKMCRBC"/>
    <property type="match status" value="1"/>
</dbReference>
<dbReference type="RefSeq" id="WP_057833355.1">
    <property type="nucleotide sequence ID" value="NZ_LLXZ01000001.1"/>
</dbReference>
<dbReference type="Pfam" id="PF10117">
    <property type="entry name" value="McrBC"/>
    <property type="match status" value="1"/>
</dbReference>
<proteinExistence type="predicted"/>
<dbReference type="PANTHER" id="PTHR38733">
    <property type="entry name" value="PROTEIN MCRC"/>
    <property type="match status" value="1"/>
</dbReference>
<dbReference type="OrthoDB" id="5500856at2"/>
<dbReference type="InterPro" id="IPR014407">
    <property type="entry name" value="McrC_bac"/>
</dbReference>
<accession>A0A0R3MFG8</accession>
<dbReference type="EMBL" id="LLXZ01000001">
    <property type="protein sequence ID" value="KRR16000.1"/>
    <property type="molecule type" value="Genomic_DNA"/>
</dbReference>
<reference evidence="1 2" key="1">
    <citation type="submission" date="2014-03" db="EMBL/GenBank/DDBJ databases">
        <title>Bradyrhizobium valentinum sp. nov., isolated from effective nodules of Lupinus mariae-josephae, a lupine endemic of basic-lime soils in Eastern Spain.</title>
        <authorList>
            <person name="Duran D."/>
            <person name="Rey L."/>
            <person name="Navarro A."/>
            <person name="Busquets A."/>
            <person name="Imperial J."/>
            <person name="Ruiz-Argueso T."/>
        </authorList>
    </citation>
    <scope>NUCLEOTIDE SEQUENCE [LARGE SCALE GENOMIC DNA]</scope>
    <source>
        <strain evidence="1 2">PAC68</strain>
    </source>
</reference>
<dbReference type="PIRSF" id="PIRSF003109">
    <property type="entry name" value="McrC"/>
    <property type="match status" value="1"/>
</dbReference>
<organism evidence="1 2">
    <name type="scientific">Bradyrhizobium jicamae</name>
    <dbReference type="NCBI Taxonomy" id="280332"/>
    <lineage>
        <taxon>Bacteria</taxon>
        <taxon>Pseudomonadati</taxon>
        <taxon>Pseudomonadota</taxon>
        <taxon>Alphaproteobacteria</taxon>
        <taxon>Hyphomicrobiales</taxon>
        <taxon>Nitrobacteraceae</taxon>
        <taxon>Bradyrhizobium</taxon>
    </lineage>
</organism>
<keyword evidence="1" id="KW-0540">Nuclease</keyword>
<dbReference type="InterPro" id="IPR019292">
    <property type="entry name" value="McrC"/>
</dbReference>
<protein>
    <submittedName>
        <fullName evidence="1">Restriction endonuclease</fullName>
    </submittedName>
</protein>
<gene>
    <name evidence="1" type="ORF">CQ12_29050</name>
</gene>
<evidence type="ECO:0000313" key="1">
    <source>
        <dbReference type="EMBL" id="KRR16000.1"/>
    </source>
</evidence>
<name>A0A0R3MFG8_9BRAD</name>
<keyword evidence="2" id="KW-1185">Reference proteome</keyword>